<keyword evidence="1" id="KW-0436">Ligase</keyword>
<reference evidence="7" key="1">
    <citation type="journal article" date="2019" name="Int. J. Syst. Evol. Microbiol.">
        <title>The Global Catalogue of Microorganisms (GCM) 10K type strain sequencing project: providing services to taxonomists for standard genome sequencing and annotation.</title>
        <authorList>
            <consortium name="The Broad Institute Genomics Platform"/>
            <consortium name="The Broad Institute Genome Sequencing Center for Infectious Disease"/>
            <person name="Wu L."/>
            <person name="Ma J."/>
        </authorList>
    </citation>
    <scope>NUCLEOTIDE SEQUENCE [LARGE SCALE GENOMIC DNA]</scope>
    <source>
        <strain evidence="7">CCUG 49560</strain>
    </source>
</reference>
<evidence type="ECO:0000313" key="7">
    <source>
        <dbReference type="Proteomes" id="UP001595891"/>
    </source>
</evidence>
<keyword evidence="7" id="KW-1185">Reference proteome</keyword>
<dbReference type="SUPFAM" id="SSF56059">
    <property type="entry name" value="Glutathione synthetase ATP-binding domain-like"/>
    <property type="match status" value="1"/>
</dbReference>
<dbReference type="PANTHER" id="PTHR43585">
    <property type="entry name" value="FUMIPYRROLE BIOSYNTHESIS PROTEIN C"/>
    <property type="match status" value="1"/>
</dbReference>
<dbReference type="PROSITE" id="PS50975">
    <property type="entry name" value="ATP_GRASP"/>
    <property type="match status" value="1"/>
</dbReference>
<proteinExistence type="predicted"/>
<dbReference type="Pfam" id="PF13535">
    <property type="entry name" value="ATP-grasp_4"/>
    <property type="match status" value="1"/>
</dbReference>
<name>A0ABV9E8E2_9ACTN</name>
<organism evidence="6 7">
    <name type="scientific">Sphaerisporangium corydalis</name>
    <dbReference type="NCBI Taxonomy" id="1441875"/>
    <lineage>
        <taxon>Bacteria</taxon>
        <taxon>Bacillati</taxon>
        <taxon>Actinomycetota</taxon>
        <taxon>Actinomycetes</taxon>
        <taxon>Streptosporangiales</taxon>
        <taxon>Streptosporangiaceae</taxon>
        <taxon>Sphaerisporangium</taxon>
    </lineage>
</organism>
<keyword evidence="3 4" id="KW-0067">ATP-binding</keyword>
<evidence type="ECO:0000256" key="1">
    <source>
        <dbReference type="ARBA" id="ARBA00022598"/>
    </source>
</evidence>
<keyword evidence="2 4" id="KW-0547">Nucleotide-binding</keyword>
<sequence>MDKPIVVIVDPYSSGNLLAPALRDAGLLPVAVTSARRPPAMWAGSYHPEDFHQVIAHAGHLGETLAHLRALTPVAVLAGAESGVELADRLAALVTPGRANDPALAAARRDKGAMASAVAAAGLPGVAQVCTADAAEVEEWLARPGGGGHDLVLKPPKSAGTDGVTRVPAGADWRPAFHRLLGGRNKLGLVNDRVLVQEYLTGTEYVVDTCTFDGTHTVTDICVYRKRHNAGHMAVYDYMEWLPHDTPGHAELVGFATRVLDAVGVRFGAAHIEIMRTGQGPRLIEVNARIAGGGVPEYCREATGDSQVDRLARYLAGDRAVPAGFTLRKTVRGVLFVARTPGVLRNAEEYRRVRSLASHHASRINVRSGDRVAATHDLYSSHALGYVILAHEHPEQVRADYEAVRRIERGLVYDQAR</sequence>
<evidence type="ECO:0000259" key="5">
    <source>
        <dbReference type="PROSITE" id="PS50975"/>
    </source>
</evidence>
<dbReference type="Gene3D" id="3.30.470.20">
    <property type="entry name" value="ATP-grasp fold, B domain"/>
    <property type="match status" value="1"/>
</dbReference>
<dbReference type="PANTHER" id="PTHR43585:SF2">
    <property type="entry name" value="ATP-GRASP ENZYME FSQD"/>
    <property type="match status" value="1"/>
</dbReference>
<comment type="caution">
    <text evidence="6">The sequence shown here is derived from an EMBL/GenBank/DDBJ whole genome shotgun (WGS) entry which is preliminary data.</text>
</comment>
<dbReference type="InterPro" id="IPR011761">
    <property type="entry name" value="ATP-grasp"/>
</dbReference>
<protein>
    <submittedName>
        <fullName evidence="6">ATP-grasp domain-containing protein</fullName>
    </submittedName>
</protein>
<evidence type="ECO:0000313" key="6">
    <source>
        <dbReference type="EMBL" id="MFC4584821.1"/>
    </source>
</evidence>
<gene>
    <name evidence="6" type="ORF">ACFO8L_01960</name>
</gene>
<dbReference type="EMBL" id="JBHSFN010000001">
    <property type="protein sequence ID" value="MFC4584821.1"/>
    <property type="molecule type" value="Genomic_DNA"/>
</dbReference>
<evidence type="ECO:0000256" key="2">
    <source>
        <dbReference type="ARBA" id="ARBA00022741"/>
    </source>
</evidence>
<dbReference type="InterPro" id="IPR052032">
    <property type="entry name" value="ATP-dep_AA_Ligase"/>
</dbReference>
<dbReference type="NCBIfam" id="NF005543">
    <property type="entry name" value="PRK07206.1"/>
    <property type="match status" value="1"/>
</dbReference>
<dbReference type="Proteomes" id="UP001595891">
    <property type="component" value="Unassembled WGS sequence"/>
</dbReference>
<evidence type="ECO:0000256" key="3">
    <source>
        <dbReference type="ARBA" id="ARBA00022840"/>
    </source>
</evidence>
<feature type="domain" description="ATP-grasp" evidence="5">
    <location>
        <begin position="115"/>
        <end position="316"/>
    </location>
</feature>
<dbReference type="RefSeq" id="WP_262847422.1">
    <property type="nucleotide sequence ID" value="NZ_JANZYP010000063.1"/>
</dbReference>
<evidence type="ECO:0000256" key="4">
    <source>
        <dbReference type="PROSITE-ProRule" id="PRU00409"/>
    </source>
</evidence>
<accession>A0ABV9E8E2</accession>